<feature type="region of interest" description="Disordered" evidence="1">
    <location>
        <begin position="211"/>
        <end position="279"/>
    </location>
</feature>
<reference evidence="2 3" key="1">
    <citation type="journal article" date="2019" name="Nat. Ecol. Evol.">
        <title>Megaphylogeny resolves global patterns of mushroom evolution.</title>
        <authorList>
            <person name="Varga T."/>
            <person name="Krizsan K."/>
            <person name="Foldi C."/>
            <person name="Dima B."/>
            <person name="Sanchez-Garcia M."/>
            <person name="Sanchez-Ramirez S."/>
            <person name="Szollosi G.J."/>
            <person name="Szarkandi J.G."/>
            <person name="Papp V."/>
            <person name="Albert L."/>
            <person name="Andreopoulos W."/>
            <person name="Angelini C."/>
            <person name="Antonin V."/>
            <person name="Barry K.W."/>
            <person name="Bougher N.L."/>
            <person name="Buchanan P."/>
            <person name="Buyck B."/>
            <person name="Bense V."/>
            <person name="Catcheside P."/>
            <person name="Chovatia M."/>
            <person name="Cooper J."/>
            <person name="Damon W."/>
            <person name="Desjardin D."/>
            <person name="Finy P."/>
            <person name="Geml J."/>
            <person name="Haridas S."/>
            <person name="Hughes K."/>
            <person name="Justo A."/>
            <person name="Karasinski D."/>
            <person name="Kautmanova I."/>
            <person name="Kiss B."/>
            <person name="Kocsube S."/>
            <person name="Kotiranta H."/>
            <person name="LaButti K.M."/>
            <person name="Lechner B.E."/>
            <person name="Liimatainen K."/>
            <person name="Lipzen A."/>
            <person name="Lukacs Z."/>
            <person name="Mihaltcheva S."/>
            <person name="Morgado L.N."/>
            <person name="Niskanen T."/>
            <person name="Noordeloos M.E."/>
            <person name="Ohm R.A."/>
            <person name="Ortiz-Santana B."/>
            <person name="Ovrebo C."/>
            <person name="Racz N."/>
            <person name="Riley R."/>
            <person name="Savchenko A."/>
            <person name="Shiryaev A."/>
            <person name="Soop K."/>
            <person name="Spirin V."/>
            <person name="Szebenyi C."/>
            <person name="Tomsovsky M."/>
            <person name="Tulloss R.E."/>
            <person name="Uehling J."/>
            <person name="Grigoriev I.V."/>
            <person name="Vagvolgyi C."/>
            <person name="Papp T."/>
            <person name="Martin F.M."/>
            <person name="Miettinen O."/>
            <person name="Hibbett D.S."/>
            <person name="Nagy L.G."/>
        </authorList>
    </citation>
    <scope>NUCLEOTIDE SEQUENCE [LARGE SCALE GENOMIC DNA]</scope>
    <source>
        <strain evidence="2 3">CBS 121175</strain>
    </source>
</reference>
<feature type="compositionally biased region" description="Polar residues" evidence="1">
    <location>
        <begin position="229"/>
        <end position="250"/>
    </location>
</feature>
<gene>
    <name evidence="2" type="ORF">FA15DRAFT_706980</name>
</gene>
<dbReference type="STRING" id="230819.A0A5C3KPF0"/>
<evidence type="ECO:0000313" key="3">
    <source>
        <dbReference type="Proteomes" id="UP000307440"/>
    </source>
</evidence>
<evidence type="ECO:0008006" key="4">
    <source>
        <dbReference type="Google" id="ProtNLM"/>
    </source>
</evidence>
<name>A0A5C3KPF0_COPMA</name>
<evidence type="ECO:0000256" key="1">
    <source>
        <dbReference type="SAM" id="MobiDB-lite"/>
    </source>
</evidence>
<dbReference type="EMBL" id="ML210259">
    <property type="protein sequence ID" value="TFK21753.1"/>
    <property type="molecule type" value="Genomic_DNA"/>
</dbReference>
<dbReference type="AlphaFoldDB" id="A0A5C3KPF0"/>
<dbReference type="Proteomes" id="UP000307440">
    <property type="component" value="Unassembled WGS sequence"/>
</dbReference>
<proteinExistence type="predicted"/>
<sequence length="356" mass="39297">MSNQAQPRTVSPPHTETLCDAENDNLKCNYIQGEVNGSIVDKLSIPIIAENIFGLNKKNIGRITTTKWALPQEELKEYQAACITGEAKDKMYQPFMKLTRGVLRTVIETVDGEDQQSLDNLTNIIWQNVDAVSSCHKRQSTENSATTGGYDVASSNSYTSTRTAQHVTVEPSGDIGTQTLSVVIMQRPGLSNMAPKWGAVQHPIEFIQKRVPNRVHQRRTQNAAATATPSGYSSQRSSARDLQSITSDTDTATDESYAAGTKRKRCADENENDSEGSLNPAKRFCMDLADDLGVSVENAQLAAHAAECLTKTYRLYTTGIFVKSFNITLWYYDRQLVTRTAAFNLVEEPGLFALLL</sequence>
<evidence type="ECO:0000313" key="2">
    <source>
        <dbReference type="EMBL" id="TFK21753.1"/>
    </source>
</evidence>
<protein>
    <recommendedName>
        <fullName evidence="4">Fungal-type protein kinase domain-containing protein</fullName>
    </recommendedName>
</protein>
<keyword evidence="3" id="KW-1185">Reference proteome</keyword>
<organism evidence="2 3">
    <name type="scientific">Coprinopsis marcescibilis</name>
    <name type="common">Agaric fungus</name>
    <name type="synonym">Psathyrella marcescibilis</name>
    <dbReference type="NCBI Taxonomy" id="230819"/>
    <lineage>
        <taxon>Eukaryota</taxon>
        <taxon>Fungi</taxon>
        <taxon>Dikarya</taxon>
        <taxon>Basidiomycota</taxon>
        <taxon>Agaricomycotina</taxon>
        <taxon>Agaricomycetes</taxon>
        <taxon>Agaricomycetidae</taxon>
        <taxon>Agaricales</taxon>
        <taxon>Agaricineae</taxon>
        <taxon>Psathyrellaceae</taxon>
        <taxon>Coprinopsis</taxon>
    </lineage>
</organism>
<accession>A0A5C3KPF0</accession>